<proteinExistence type="inferred from homology"/>
<keyword evidence="2 5" id="KW-0689">Ribosomal protein</keyword>
<dbReference type="RefSeq" id="WP_119379275.1">
    <property type="nucleotide sequence ID" value="NZ_QWGB01000005.1"/>
</dbReference>
<evidence type="ECO:0000256" key="3">
    <source>
        <dbReference type="ARBA" id="ARBA00023274"/>
    </source>
</evidence>
<dbReference type="PANTHER" id="PTHR13528:SF2">
    <property type="entry name" value="LARGE RIBOSOMAL SUBUNIT PROTEIN BL28M"/>
    <property type="match status" value="1"/>
</dbReference>
<comment type="caution">
    <text evidence="6">The sequence shown here is derived from an EMBL/GenBank/DDBJ whole genome shotgun (WGS) entry which is preliminary data.</text>
</comment>
<dbReference type="NCBIfam" id="TIGR00009">
    <property type="entry name" value="L28"/>
    <property type="match status" value="1"/>
</dbReference>
<dbReference type="OrthoDB" id="9805609at2"/>
<reference evidence="6 7" key="1">
    <citation type="submission" date="2018-08" db="EMBL/GenBank/DDBJ databases">
        <title>Henriciella mobilis sp. nov., isolated from seawater.</title>
        <authorList>
            <person name="Cheng H."/>
            <person name="Wu Y.-H."/>
            <person name="Xu X.-W."/>
            <person name="Guo L.-L."/>
        </authorList>
    </citation>
    <scope>NUCLEOTIDE SEQUENCE [LARGE SCALE GENOMIC DNA]</scope>
    <source>
        <strain evidence="6 7">CCUG66934</strain>
    </source>
</reference>
<organism evidence="6 7">
    <name type="scientific">Henriciella barbarensis</name>
    <dbReference type="NCBI Taxonomy" id="86342"/>
    <lineage>
        <taxon>Bacteria</taxon>
        <taxon>Pseudomonadati</taxon>
        <taxon>Pseudomonadota</taxon>
        <taxon>Alphaproteobacteria</taxon>
        <taxon>Hyphomonadales</taxon>
        <taxon>Hyphomonadaceae</taxon>
        <taxon>Henriciella</taxon>
    </lineage>
</organism>
<evidence type="ECO:0000256" key="2">
    <source>
        <dbReference type="ARBA" id="ARBA00022980"/>
    </source>
</evidence>
<dbReference type="AlphaFoldDB" id="A0A399QY84"/>
<dbReference type="EMBL" id="QWGB01000005">
    <property type="protein sequence ID" value="RIJ24086.1"/>
    <property type="molecule type" value="Genomic_DNA"/>
</dbReference>
<dbReference type="SUPFAM" id="SSF143800">
    <property type="entry name" value="L28p-like"/>
    <property type="match status" value="1"/>
</dbReference>
<dbReference type="InterPro" id="IPR026569">
    <property type="entry name" value="Ribosomal_bL28"/>
</dbReference>
<keyword evidence="3 5" id="KW-0687">Ribonucleoprotein</keyword>
<dbReference type="PANTHER" id="PTHR13528">
    <property type="entry name" value="39S RIBOSOMAL PROTEIN L28, MITOCHONDRIAL"/>
    <property type="match status" value="1"/>
</dbReference>
<name>A0A399QY84_9PROT</name>
<dbReference type="InterPro" id="IPR034704">
    <property type="entry name" value="Ribosomal_bL28/bL31-like_sf"/>
</dbReference>
<evidence type="ECO:0000256" key="5">
    <source>
        <dbReference type="HAMAP-Rule" id="MF_00373"/>
    </source>
</evidence>
<keyword evidence="7" id="KW-1185">Reference proteome</keyword>
<dbReference type="Pfam" id="PF00830">
    <property type="entry name" value="Ribosomal_L28"/>
    <property type="match status" value="1"/>
</dbReference>
<dbReference type="Gene3D" id="2.30.170.40">
    <property type="entry name" value="Ribosomal protein L28/L24"/>
    <property type="match status" value="1"/>
</dbReference>
<dbReference type="GO" id="GO:0006412">
    <property type="term" value="P:translation"/>
    <property type="evidence" value="ECO:0007669"/>
    <property type="project" value="UniProtKB-UniRule"/>
</dbReference>
<evidence type="ECO:0000313" key="7">
    <source>
        <dbReference type="Proteomes" id="UP000265431"/>
    </source>
</evidence>
<sequence>MARQCELSGVKPIVGHKVSHSNVKTKRRFLPNLVNVTLRSETLGRDVSLRIAAKTLRTVDKHGGLDGYLAKSKDDTLSPKALKIKRDIEKQAAEASA</sequence>
<protein>
    <recommendedName>
        <fullName evidence="4 5">Large ribosomal subunit protein bL28</fullName>
    </recommendedName>
</protein>
<dbReference type="InterPro" id="IPR001383">
    <property type="entry name" value="Ribosomal_bL28_bact-type"/>
</dbReference>
<evidence type="ECO:0000256" key="4">
    <source>
        <dbReference type="ARBA" id="ARBA00035174"/>
    </source>
</evidence>
<accession>A0A399QY84</accession>
<dbReference type="GO" id="GO:0003735">
    <property type="term" value="F:structural constituent of ribosome"/>
    <property type="evidence" value="ECO:0007669"/>
    <property type="project" value="InterPro"/>
</dbReference>
<dbReference type="HAMAP" id="MF_00373">
    <property type="entry name" value="Ribosomal_bL28"/>
    <property type="match status" value="1"/>
</dbReference>
<evidence type="ECO:0000313" key="6">
    <source>
        <dbReference type="EMBL" id="RIJ24086.1"/>
    </source>
</evidence>
<gene>
    <name evidence="5" type="primary">rpmB</name>
    <name evidence="6" type="ORF">D1224_07540</name>
</gene>
<dbReference type="GO" id="GO:0022625">
    <property type="term" value="C:cytosolic large ribosomal subunit"/>
    <property type="evidence" value="ECO:0007669"/>
    <property type="project" value="TreeGrafter"/>
</dbReference>
<dbReference type="InterPro" id="IPR037147">
    <property type="entry name" value="Ribosomal_bL28_sf"/>
</dbReference>
<dbReference type="Proteomes" id="UP000265431">
    <property type="component" value="Unassembled WGS sequence"/>
</dbReference>
<evidence type="ECO:0000256" key="1">
    <source>
        <dbReference type="ARBA" id="ARBA00008760"/>
    </source>
</evidence>
<comment type="similarity">
    <text evidence="1 5">Belongs to the bacterial ribosomal protein bL28 family.</text>
</comment>